<gene>
    <name evidence="1" type="ORF">sscle_04g037660</name>
</gene>
<dbReference type="VEuPathDB" id="FungiDB:sscle_04g037660"/>
<evidence type="ECO:0000313" key="1">
    <source>
        <dbReference type="EMBL" id="APA08996.1"/>
    </source>
</evidence>
<dbReference type="OrthoDB" id="3455134at2759"/>
<name>A0A1D9Q275_SCLS1</name>
<protein>
    <submittedName>
        <fullName evidence="1">Uncharacterized protein</fullName>
    </submittedName>
</protein>
<dbReference type="AlphaFoldDB" id="A0A1D9Q275"/>
<dbReference type="Proteomes" id="UP000177798">
    <property type="component" value="Chromosome 4"/>
</dbReference>
<accession>A0A1D9Q275</accession>
<evidence type="ECO:0000313" key="2">
    <source>
        <dbReference type="Proteomes" id="UP000177798"/>
    </source>
</evidence>
<sequence length="627" mass="71108">MDCKVATRNYVLIARPSKWARKGDVVVQSPVLNITNESAIPVRRFNGDEENSVCFMPVQDIEKDGSVAYKNAMVLSKFTPIDTHGVALFRSVSDFDYQPGDRFWLFIGPERNGYEKDVPVINLRTMVVGLVPIFHVCWFPKMRGPGNEVWTFGGSIRKQKLPGRSNFTFWSWGICQYLDGKPATTKSIQIPIRNDSTDKQQWLSSSEAWPLFARIHKNMIKDRLPIFSPLLPPPQSSTWARSSNSLSRDLYTPPISPCMDNSKPMDEDSSPAPMPIFKQLDMAARNSILDLALKGTLRPLRCSIIHSQRTQSSTDRRKYRRMDVNDTWSDSGCSENTAGLSTKSASLTVENGNIRLRSDDPKKLMLAQDGGDMKGALLLTDMDREVATQIANSRIKGSEQPVLSTAYSDLRTNPTILSTRHQIKKNMATVEYSTFEKDHIAGLCDLGKDNCEWSLRFVSKHYHPAHRKCVDAGRLPGHQHCISALRALPSTSGPCLLIEGIHGHECCVWEDDDMKDWDPPIKKEFCEAKIAEARQNIMDSDKLNIKIPDQIIDESKNIKEEPWIPPMSDEVLDENGKWFRDELGRGNFLDEVLNVAKMKDDDQDKDQDQYEKKQHRKDCVDQMYCGC</sequence>
<proteinExistence type="predicted"/>
<reference evidence="2" key="1">
    <citation type="journal article" date="2017" name="Genome Biol. Evol.">
        <title>The complete genome sequence of the phytopathogenic fungus Sclerotinia sclerotiorum reveals insights into the genome architecture of broad host range pathogens.</title>
        <authorList>
            <person name="Derbyshire M."/>
            <person name="Denton-Giles M."/>
            <person name="Hegedus D."/>
            <person name="Seifbarghy S."/>
            <person name="Rollins J."/>
            <person name="van Kan J."/>
            <person name="Seidl M.F."/>
            <person name="Faino L."/>
            <person name="Mbengue M."/>
            <person name="Navaud O."/>
            <person name="Raffaele S."/>
            <person name="Hammond-Kosack K."/>
            <person name="Heard S."/>
            <person name="Oliver R."/>
        </authorList>
    </citation>
    <scope>NUCLEOTIDE SEQUENCE [LARGE SCALE GENOMIC DNA]</scope>
    <source>
        <strain evidence="2">ATCC 18683 / 1980 / Ss-1</strain>
    </source>
</reference>
<dbReference type="EMBL" id="CP017817">
    <property type="protein sequence ID" value="APA08996.1"/>
    <property type="molecule type" value="Genomic_DNA"/>
</dbReference>
<organism evidence="1 2">
    <name type="scientific">Sclerotinia sclerotiorum (strain ATCC 18683 / 1980 / Ss-1)</name>
    <name type="common">White mold</name>
    <name type="synonym">Whetzelinia sclerotiorum</name>
    <dbReference type="NCBI Taxonomy" id="665079"/>
    <lineage>
        <taxon>Eukaryota</taxon>
        <taxon>Fungi</taxon>
        <taxon>Dikarya</taxon>
        <taxon>Ascomycota</taxon>
        <taxon>Pezizomycotina</taxon>
        <taxon>Leotiomycetes</taxon>
        <taxon>Helotiales</taxon>
        <taxon>Sclerotiniaceae</taxon>
        <taxon>Sclerotinia</taxon>
    </lineage>
</organism>